<name>A0A9Q0JI12_9ROSI</name>
<dbReference type="Gene3D" id="1.25.70.10">
    <property type="entry name" value="Transcription termination factor 3, mitochondrial"/>
    <property type="match status" value="1"/>
</dbReference>
<feature type="non-terminal residue" evidence="1">
    <location>
        <position position="166"/>
    </location>
</feature>
<organism evidence="1 2">
    <name type="scientific">Turnera subulata</name>
    <dbReference type="NCBI Taxonomy" id="218843"/>
    <lineage>
        <taxon>Eukaryota</taxon>
        <taxon>Viridiplantae</taxon>
        <taxon>Streptophyta</taxon>
        <taxon>Embryophyta</taxon>
        <taxon>Tracheophyta</taxon>
        <taxon>Spermatophyta</taxon>
        <taxon>Magnoliopsida</taxon>
        <taxon>eudicotyledons</taxon>
        <taxon>Gunneridae</taxon>
        <taxon>Pentapetalae</taxon>
        <taxon>rosids</taxon>
        <taxon>fabids</taxon>
        <taxon>Malpighiales</taxon>
        <taxon>Passifloraceae</taxon>
        <taxon>Turnera</taxon>
    </lineage>
</organism>
<dbReference type="AlphaFoldDB" id="A0A9Q0JI12"/>
<reference evidence="1" key="1">
    <citation type="submission" date="2022-02" db="EMBL/GenBank/DDBJ databases">
        <authorList>
            <person name="Henning P.M."/>
            <person name="McCubbin A.G."/>
            <person name="Shore J.S."/>
        </authorList>
    </citation>
    <scope>NUCLEOTIDE SEQUENCE</scope>
    <source>
        <strain evidence="1">F60SS</strain>
        <tissue evidence="1">Leaves</tissue>
    </source>
</reference>
<sequence length="166" mass="19360">MRARVTPKSKAKVSESKLSLLEELGISPTDIVKIITCRLRFLSCRIHNCFEERPAVLSYERMSVSGENLVPMLLSRPTLIPRTTFDYEKLEYIRKIWVTKDSKMYKHIVTALLKPRALLAGKIEDMGLSPKIKGPLLLRAMRMREKRFVKIQERRCVKDFHSEAWL</sequence>
<dbReference type="EMBL" id="JAKUCV010002262">
    <property type="protein sequence ID" value="KAJ4843331.1"/>
    <property type="molecule type" value="Genomic_DNA"/>
</dbReference>
<evidence type="ECO:0000313" key="2">
    <source>
        <dbReference type="Proteomes" id="UP001141552"/>
    </source>
</evidence>
<dbReference type="Proteomes" id="UP001141552">
    <property type="component" value="Unassembled WGS sequence"/>
</dbReference>
<proteinExistence type="predicted"/>
<protein>
    <submittedName>
        <fullName evidence="1">Uncharacterized protein</fullName>
    </submittedName>
</protein>
<dbReference type="OrthoDB" id="637682at2759"/>
<comment type="caution">
    <text evidence="1">The sequence shown here is derived from an EMBL/GenBank/DDBJ whole genome shotgun (WGS) entry which is preliminary data.</text>
</comment>
<keyword evidence="2" id="KW-1185">Reference proteome</keyword>
<accession>A0A9Q0JI12</accession>
<reference evidence="1" key="2">
    <citation type="journal article" date="2023" name="Plants (Basel)">
        <title>Annotation of the Turnera subulata (Passifloraceae) Draft Genome Reveals the S-Locus Evolved after the Divergence of Turneroideae from Passifloroideae in a Stepwise Manner.</title>
        <authorList>
            <person name="Henning P.M."/>
            <person name="Roalson E.H."/>
            <person name="Mir W."/>
            <person name="McCubbin A.G."/>
            <person name="Shore J.S."/>
        </authorList>
    </citation>
    <scope>NUCLEOTIDE SEQUENCE</scope>
    <source>
        <strain evidence="1">F60SS</strain>
    </source>
</reference>
<gene>
    <name evidence="1" type="ORF">Tsubulata_026704</name>
</gene>
<dbReference type="InterPro" id="IPR038538">
    <property type="entry name" value="MTERF_sf"/>
</dbReference>
<evidence type="ECO:0000313" key="1">
    <source>
        <dbReference type="EMBL" id="KAJ4843331.1"/>
    </source>
</evidence>